<dbReference type="GO" id="GO:0000160">
    <property type="term" value="P:phosphorelay signal transduction system"/>
    <property type="evidence" value="ECO:0007669"/>
    <property type="project" value="UniProtKB-KW"/>
</dbReference>
<evidence type="ECO:0000256" key="2">
    <source>
        <dbReference type="ARBA" id="ARBA00004370"/>
    </source>
</evidence>
<evidence type="ECO:0000256" key="5">
    <source>
        <dbReference type="ARBA" id="ARBA00022679"/>
    </source>
</evidence>
<sequence>MRSLRARLIIVAAIWVVAGVSIAGVLLSGEFKGFLTEQFNQELEEHLDELEGIAEVDEGGRVHMQRALSDPRYSVPLSGFYWEVQRNGAISARSNSLEGPMLQVPIDAGSDAQVHYHSISGPTGALLIAERLRWMGGVKEPTRIIMGTDKRLLDKVLDRFNSVLLWSLGLFSLSMIVVAGLLLAYAMAPIGRLRTAFANYRSGATADMRGQFPDEVQPLIDDLNSLLAASGEQIQRARAQAGNIAHGLKAPLAILTDEAHQLRQKGDEQSAAVIYEQCRRMQGQIDYQIARARTAASRARPGIAASLTDAADSVVRALTRLHADRSLRIDNEIPPGVMAACEVQDLNEMLGNLIDNACKHAKTAVAVRLDDKVAPGFIRIVVEDDGPGLPPEAWDVVFNVGERWRNEGGGSGLGLAIVRDLVQLYGGKITLGQSVLGGLRAQLALPSLSQRAD</sequence>
<dbReference type="SMART" id="SM00387">
    <property type="entry name" value="HATPase_c"/>
    <property type="match status" value="1"/>
</dbReference>
<evidence type="ECO:0000256" key="11">
    <source>
        <dbReference type="SAM" id="Phobius"/>
    </source>
</evidence>
<evidence type="ECO:0000313" key="15">
    <source>
        <dbReference type="Proteomes" id="UP000018542"/>
    </source>
</evidence>
<keyword evidence="5" id="KW-0808">Transferase</keyword>
<dbReference type="KEGG" id="hni:W911_04635"/>
<accession>V5SAQ9</accession>
<keyword evidence="9" id="KW-0902">Two-component regulatory system</keyword>
<dbReference type="Gene3D" id="1.10.287.130">
    <property type="match status" value="1"/>
</dbReference>
<evidence type="ECO:0000256" key="9">
    <source>
        <dbReference type="ARBA" id="ARBA00023012"/>
    </source>
</evidence>
<evidence type="ECO:0000259" key="12">
    <source>
        <dbReference type="PROSITE" id="PS50109"/>
    </source>
</evidence>
<dbReference type="InterPro" id="IPR004358">
    <property type="entry name" value="Sig_transdc_His_kin-like_C"/>
</dbReference>
<protein>
    <recommendedName>
        <fullName evidence="3">histidine kinase</fullName>
        <ecNumber evidence="3">2.7.13.3</ecNumber>
    </recommendedName>
</protein>
<evidence type="ECO:0000259" key="13">
    <source>
        <dbReference type="PROSITE" id="PS50885"/>
    </source>
</evidence>
<dbReference type="PANTHER" id="PTHR45436">
    <property type="entry name" value="SENSOR HISTIDINE KINASE YKOH"/>
    <property type="match status" value="1"/>
</dbReference>
<dbReference type="EC" id="2.7.13.3" evidence="3"/>
<reference evidence="14 15" key="1">
    <citation type="journal article" date="2014" name="Genome Announc.">
        <title>Complete Genome Sequence of Hyphomicrobium nitrativorans Strain NL23, a Denitrifying Bacterium Isolated from Biofilm of a Methanol-Fed Denitrification System Treating Seawater at the Montreal Biodome.</title>
        <authorList>
            <person name="Martineau C."/>
            <person name="Villeneuve C."/>
            <person name="Mauffrey F."/>
            <person name="Villemur R."/>
        </authorList>
    </citation>
    <scope>NUCLEOTIDE SEQUENCE [LARGE SCALE GENOMIC DNA]</scope>
    <source>
        <strain evidence="14">NL23</strain>
    </source>
</reference>
<dbReference type="SUPFAM" id="SSF55874">
    <property type="entry name" value="ATPase domain of HSP90 chaperone/DNA topoisomerase II/histidine kinase"/>
    <property type="match status" value="1"/>
</dbReference>
<dbReference type="PROSITE" id="PS50885">
    <property type="entry name" value="HAMP"/>
    <property type="match status" value="1"/>
</dbReference>
<comment type="catalytic activity">
    <reaction evidence="1">
        <text>ATP + protein L-histidine = ADP + protein N-phospho-L-histidine.</text>
        <dbReference type="EC" id="2.7.13.3"/>
    </reaction>
</comment>
<dbReference type="InterPro" id="IPR050428">
    <property type="entry name" value="TCS_sensor_his_kinase"/>
</dbReference>
<dbReference type="RefSeq" id="WP_023786334.1">
    <property type="nucleotide sequence ID" value="NC_022997.1"/>
</dbReference>
<keyword evidence="10 11" id="KW-0472">Membrane</keyword>
<dbReference type="HOGENOM" id="CLU_000445_42_3_5"/>
<keyword evidence="8 11" id="KW-1133">Transmembrane helix</keyword>
<dbReference type="Proteomes" id="UP000018542">
    <property type="component" value="Chromosome"/>
</dbReference>
<dbReference type="PRINTS" id="PR00344">
    <property type="entry name" value="BCTRLSENSOR"/>
</dbReference>
<keyword evidence="4" id="KW-0597">Phosphoprotein</keyword>
<feature type="domain" description="HAMP" evidence="13">
    <location>
        <begin position="184"/>
        <end position="235"/>
    </location>
</feature>
<comment type="subcellular location">
    <subcellularLocation>
        <location evidence="2">Membrane</location>
    </subcellularLocation>
</comment>
<gene>
    <name evidence="14" type="ORF">W911_04635</name>
</gene>
<dbReference type="InterPro" id="IPR003660">
    <property type="entry name" value="HAMP_dom"/>
</dbReference>
<proteinExistence type="predicted"/>
<dbReference type="InterPro" id="IPR003594">
    <property type="entry name" value="HATPase_dom"/>
</dbReference>
<evidence type="ECO:0000256" key="6">
    <source>
        <dbReference type="ARBA" id="ARBA00022692"/>
    </source>
</evidence>
<dbReference type="GO" id="GO:0004673">
    <property type="term" value="F:protein histidine kinase activity"/>
    <property type="evidence" value="ECO:0007669"/>
    <property type="project" value="UniProtKB-EC"/>
</dbReference>
<dbReference type="InterPro" id="IPR005467">
    <property type="entry name" value="His_kinase_dom"/>
</dbReference>
<feature type="transmembrane region" description="Helical" evidence="11">
    <location>
        <begin position="163"/>
        <end position="185"/>
    </location>
</feature>
<dbReference type="InterPro" id="IPR036890">
    <property type="entry name" value="HATPase_C_sf"/>
</dbReference>
<evidence type="ECO:0000256" key="7">
    <source>
        <dbReference type="ARBA" id="ARBA00022777"/>
    </source>
</evidence>
<dbReference type="STRING" id="1029756.W911_04635"/>
<evidence type="ECO:0000256" key="8">
    <source>
        <dbReference type="ARBA" id="ARBA00022989"/>
    </source>
</evidence>
<dbReference type="EMBL" id="CP006912">
    <property type="protein sequence ID" value="AHB47846.1"/>
    <property type="molecule type" value="Genomic_DNA"/>
</dbReference>
<dbReference type="AlphaFoldDB" id="V5SAQ9"/>
<keyword evidence="15" id="KW-1185">Reference proteome</keyword>
<dbReference type="Gene3D" id="3.30.565.10">
    <property type="entry name" value="Histidine kinase-like ATPase, C-terminal domain"/>
    <property type="match status" value="1"/>
</dbReference>
<feature type="domain" description="Histidine kinase" evidence="12">
    <location>
        <begin position="243"/>
        <end position="449"/>
    </location>
</feature>
<dbReference type="PATRIC" id="fig|1029756.8.peg.972"/>
<evidence type="ECO:0000313" key="14">
    <source>
        <dbReference type="EMBL" id="AHB47846.1"/>
    </source>
</evidence>
<keyword evidence="7 14" id="KW-0418">Kinase</keyword>
<dbReference type="PANTHER" id="PTHR45436:SF5">
    <property type="entry name" value="SENSOR HISTIDINE KINASE TRCS"/>
    <property type="match status" value="1"/>
</dbReference>
<evidence type="ECO:0000256" key="4">
    <source>
        <dbReference type="ARBA" id="ARBA00022553"/>
    </source>
</evidence>
<evidence type="ECO:0000256" key="1">
    <source>
        <dbReference type="ARBA" id="ARBA00000085"/>
    </source>
</evidence>
<organism evidence="14 15">
    <name type="scientific">Hyphomicrobium nitrativorans NL23</name>
    <dbReference type="NCBI Taxonomy" id="1029756"/>
    <lineage>
        <taxon>Bacteria</taxon>
        <taxon>Pseudomonadati</taxon>
        <taxon>Pseudomonadota</taxon>
        <taxon>Alphaproteobacteria</taxon>
        <taxon>Hyphomicrobiales</taxon>
        <taxon>Hyphomicrobiaceae</taxon>
        <taxon>Hyphomicrobium</taxon>
    </lineage>
</organism>
<dbReference type="OrthoDB" id="9809567at2"/>
<keyword evidence="6 11" id="KW-0812">Transmembrane</keyword>
<evidence type="ECO:0000256" key="3">
    <source>
        <dbReference type="ARBA" id="ARBA00012438"/>
    </source>
</evidence>
<name>V5SAQ9_9HYPH</name>
<evidence type="ECO:0000256" key="10">
    <source>
        <dbReference type="ARBA" id="ARBA00023136"/>
    </source>
</evidence>
<dbReference type="Pfam" id="PF02518">
    <property type="entry name" value="HATPase_c"/>
    <property type="match status" value="1"/>
</dbReference>
<dbReference type="GO" id="GO:0005886">
    <property type="term" value="C:plasma membrane"/>
    <property type="evidence" value="ECO:0007669"/>
    <property type="project" value="TreeGrafter"/>
</dbReference>
<dbReference type="PROSITE" id="PS50109">
    <property type="entry name" value="HIS_KIN"/>
    <property type="match status" value="1"/>
</dbReference>